<gene>
    <name evidence="4" type="ordered locus">Bcell_1193</name>
</gene>
<keyword evidence="4" id="KW-0378">Hydrolase</keyword>
<dbReference type="PIRSF" id="PIRSF007663">
    <property type="entry name" value="UCP007663"/>
    <property type="match status" value="1"/>
</dbReference>
<dbReference type="HOGENOM" id="CLU_004617_0_0_9"/>
<dbReference type="Gene3D" id="1.50.10.10">
    <property type="match status" value="1"/>
</dbReference>
<dbReference type="PANTHER" id="PTHR31084">
    <property type="entry name" value="ALPHA-L-FUCOSIDASE 2"/>
    <property type="match status" value="1"/>
</dbReference>
<dbReference type="EC" id="3.2.1.51" evidence="4"/>
<evidence type="ECO:0000313" key="4">
    <source>
        <dbReference type="EMBL" id="ADU29458.1"/>
    </source>
</evidence>
<dbReference type="Pfam" id="PF22124">
    <property type="entry name" value="Glyco_hydro_95_cat"/>
    <property type="match status" value="1"/>
</dbReference>
<dbReference type="PANTHER" id="PTHR31084:SF0">
    <property type="entry name" value="ALPHA-L-FUCOSIDASE 2"/>
    <property type="match status" value="1"/>
</dbReference>
<accession>E6TRT5</accession>
<dbReference type="KEGG" id="bco:Bcell_1193"/>
<dbReference type="Pfam" id="PF21307">
    <property type="entry name" value="Glyco_hydro_95_C"/>
    <property type="match status" value="1"/>
</dbReference>
<dbReference type="InterPro" id="IPR054363">
    <property type="entry name" value="GH95_cat"/>
</dbReference>
<dbReference type="EMBL" id="CP002394">
    <property type="protein sequence ID" value="ADU29458.1"/>
    <property type="molecule type" value="Genomic_DNA"/>
</dbReference>
<dbReference type="InterPro" id="IPR008928">
    <property type="entry name" value="6-hairpin_glycosidase_sf"/>
</dbReference>
<dbReference type="GO" id="GO:0004560">
    <property type="term" value="F:alpha-L-fucosidase activity"/>
    <property type="evidence" value="ECO:0007669"/>
    <property type="project" value="UniProtKB-EC"/>
</dbReference>
<dbReference type="InterPro" id="IPR027414">
    <property type="entry name" value="GH95_N_dom"/>
</dbReference>
<dbReference type="InterPro" id="IPR049053">
    <property type="entry name" value="AFCA-like_C"/>
</dbReference>
<dbReference type="Proteomes" id="UP000001401">
    <property type="component" value="Chromosome"/>
</dbReference>
<reference evidence="4 5" key="1">
    <citation type="submission" date="2010-12" db="EMBL/GenBank/DDBJ databases">
        <title>Complete sequence of Bacillus cellulosilyticus DSM 2522.</title>
        <authorList>
            <consortium name="US DOE Joint Genome Institute"/>
            <person name="Lucas S."/>
            <person name="Copeland A."/>
            <person name="Lapidus A."/>
            <person name="Cheng J.-F."/>
            <person name="Bruce D."/>
            <person name="Goodwin L."/>
            <person name="Pitluck S."/>
            <person name="Chertkov O."/>
            <person name="Detter J.C."/>
            <person name="Han C."/>
            <person name="Tapia R."/>
            <person name="Land M."/>
            <person name="Hauser L."/>
            <person name="Jeffries C."/>
            <person name="Kyrpides N."/>
            <person name="Ivanova N."/>
            <person name="Mikhailova N."/>
            <person name="Brumm P."/>
            <person name="Mead D."/>
            <person name="Woyke T."/>
        </authorList>
    </citation>
    <scope>NUCLEOTIDE SEQUENCE [LARGE SCALE GENOMIC DNA]</scope>
    <source>
        <strain evidence="5">ATCC 21833 / DSM 2522 / FERM P-1141 / JCM 9156 / N-4</strain>
    </source>
</reference>
<organism evidence="4 5">
    <name type="scientific">Evansella cellulosilytica (strain ATCC 21833 / DSM 2522 / FERM P-1141 / JCM 9156 / N-4)</name>
    <name type="common">Bacillus cellulosilyticus</name>
    <dbReference type="NCBI Taxonomy" id="649639"/>
    <lineage>
        <taxon>Bacteria</taxon>
        <taxon>Bacillati</taxon>
        <taxon>Bacillota</taxon>
        <taxon>Bacilli</taxon>
        <taxon>Bacillales</taxon>
        <taxon>Bacillaceae</taxon>
        <taxon>Evansella</taxon>
    </lineage>
</organism>
<dbReference type="AlphaFoldDB" id="E6TRT5"/>
<dbReference type="eggNOG" id="COG1554">
    <property type="taxonomic scope" value="Bacteria"/>
</dbReference>
<feature type="domain" description="Glycosyl hydrolase family 95 N-terminal" evidence="1">
    <location>
        <begin position="17"/>
        <end position="244"/>
    </location>
</feature>
<dbReference type="InterPro" id="IPR012341">
    <property type="entry name" value="6hp_glycosidase-like_sf"/>
</dbReference>
<feature type="domain" description="Alpha fucosidase A-like C-terminal" evidence="2">
    <location>
        <begin position="690"/>
        <end position="779"/>
    </location>
</feature>
<protein>
    <submittedName>
        <fullName evidence="4">Alpha-L-fucosidase</fullName>
        <ecNumber evidence="4">3.2.1.51</ecNumber>
    </submittedName>
</protein>
<name>E6TRT5_EVAC2</name>
<evidence type="ECO:0000259" key="2">
    <source>
        <dbReference type="Pfam" id="PF21307"/>
    </source>
</evidence>
<evidence type="ECO:0000313" key="5">
    <source>
        <dbReference type="Proteomes" id="UP000001401"/>
    </source>
</evidence>
<keyword evidence="4" id="KW-0326">Glycosidase</keyword>
<keyword evidence="5" id="KW-1185">Reference proteome</keyword>
<feature type="domain" description="Glycosyl hydrolase family 95 catalytic" evidence="3">
    <location>
        <begin position="275"/>
        <end position="687"/>
    </location>
</feature>
<dbReference type="STRING" id="649639.Bcell_1193"/>
<dbReference type="SUPFAM" id="SSF48208">
    <property type="entry name" value="Six-hairpin glycosidases"/>
    <property type="match status" value="1"/>
</dbReference>
<dbReference type="InterPro" id="IPR016518">
    <property type="entry name" value="Alpha-L-fucosidase"/>
</dbReference>
<sequence length="789" mass="89695">MLDKTEYVTTPKSGMISSEAAVRWEEALVTGNGKMGALVYGQPLAETIILNHEKLYEPFHNEIVQNNDLAPYLSEIRELMKRGRFKDAAALFSDKSGHPLLFTDAYHPAYALKWTQPENGVIQDYMRTVNFETGEVSVRWKDEGGRHVRNVFISRAHDVIVQKIKCDDQLISGVMSIDDLVHEGSGTYTVTAEEPFLTFTCDYTMTKKGYAGCSFIVLKGETGNVLSNAEKLIVEAATEIVVFTKIVPIKNMEQDLHDKLAEVKEFLLSFAGEEYEHLLLKHKEIHGDLFNRMTLSICEDEVVNIPTEHLLANKEKELDKRLLQQMFHVGRYIFICASGDYPPNLVGLWTGDWRPPWSGDFTTDANVNLAVSGGGIGNMREALEGYFNLIEKISPDWRINAMTMYGCRGFLAGSRTDGNHNIHTHFNVDWPLGFWTAGAQWLVMPFFEWYEISGDKDFFINRALPLMKEIAAFYEDFLTEFDENGKCVFIPSYSPENTPIIAKGLLEKGWQPSQAAINATMDIAVAKELFTNLINTCEELNIEQENIKRWMKQLELLPDYLINEDGALKEWAHHDLHDQYDHRHISHLYPVWPGHEITPETTPELFKAAEIALKKRKHGNYSAHGVMHCGIVAARQKNSELVLENLTLLLQEGDYIHSSLVTSHNPGREIYNVDANCSLPTLVMEMLVYSSPGIIELLPALPSEIEKGTITGMLTRTEVTVKSLKWDLKMRKIRVMLHSRRHQHVDIIVREGIENVTCRQHELVTMKDIHLVTVAFEAEETLELDINLT</sequence>
<evidence type="ECO:0000259" key="1">
    <source>
        <dbReference type="Pfam" id="PF14498"/>
    </source>
</evidence>
<evidence type="ECO:0000259" key="3">
    <source>
        <dbReference type="Pfam" id="PF22124"/>
    </source>
</evidence>
<proteinExistence type="predicted"/>
<dbReference type="RefSeq" id="WP_013487799.1">
    <property type="nucleotide sequence ID" value="NC_014829.1"/>
</dbReference>
<dbReference type="Pfam" id="PF14498">
    <property type="entry name" value="Glyco_hyd_65N_2"/>
    <property type="match status" value="1"/>
</dbReference>
<dbReference type="GO" id="GO:0005975">
    <property type="term" value="P:carbohydrate metabolic process"/>
    <property type="evidence" value="ECO:0007669"/>
    <property type="project" value="InterPro"/>
</dbReference>